<dbReference type="Pfam" id="PF13962">
    <property type="entry name" value="PGG"/>
    <property type="match status" value="1"/>
</dbReference>
<dbReference type="PANTHER" id="PTHR24177:SF475">
    <property type="entry name" value="ANKYRIN REPEAT-CONTAINING DOMAIN, PGG DOMAIN PROTEIN-RELATED"/>
    <property type="match status" value="1"/>
</dbReference>
<evidence type="ECO:0000259" key="3">
    <source>
        <dbReference type="Pfam" id="PF13962"/>
    </source>
</evidence>
<dbReference type="InterPro" id="IPR002110">
    <property type="entry name" value="Ankyrin_rpt"/>
</dbReference>
<keyword evidence="1" id="KW-0040">ANK repeat</keyword>
<feature type="transmembrane region" description="Helical" evidence="2">
    <location>
        <begin position="684"/>
        <end position="704"/>
    </location>
</feature>
<accession>A0AAU9PHV2</accession>
<evidence type="ECO:0000256" key="1">
    <source>
        <dbReference type="PROSITE-ProRule" id="PRU00023"/>
    </source>
</evidence>
<sequence>MRMALSLNPSSTSSSCDASSLYPDPFHANVSNFVSVKLSSERNYRLWEKQMGCLLKSYNLHGIVCEPITPDLITRFDRLVKGWIFGSISEELLDNVVELESAKAVWDKLQSIYCPTIMIPQKDIVSAETTTEAEVAERSTIKAEEFLLRRMVPKEAEGSTIKTEFKSYLKLLRNRTQQREKVNYKNMIKEAFSAQRKGASNSDGNTVLHIMVGIGFNYFVNEMLSLIDAKVLLKMQNQDGSTALHIAAIVGNKPAAELLLKKNKDLLETTDHKNKTPLDKAFENMHLSTVECLLKAANDDGKTKGTPISVDTRKGVNLLVNAISAKKYDLAKELIKNNPEFAVEEDDVLMAIAKTFPSGLNFWETFIYPSPKYYCNGIVTRAKRLFYLLERLYRIIGDTLNNNRSIVFLMKRTIPLGVLSWIFNLICILITMVYLPFVMVYFCLWEFSKTLIAPIKTIEKKKKEPQEAKEVLKLICDEIDNTKLESRDAYSRYYTKPFLEAARQNAYQVVDEILKRCPEAIRYTDKSGYDIIQLSVIHRSEKIYELIYELGSARNVYKMMEDSSKNNLLHLVGRLPPWHKLKLRTGAALQLQRELQWREEVKKMVSPAYHTKENIFNETPDMVFTNEHKNLVLEAEMWMKTVAESCSITAGLITTIVFAAAITVPGGNHQDNGFPMFAGQIPFTIFGISVAISLFASTTALLMFQSILTGRFSEEDFLDSLPSRLIFGLFSLMISTTAMIVAFSTTLFLVFCHKKLWMLAPIGVLAFLPIASFLIVQIRLTVDLLQSTYGQIEYIFEKYNLGNSITYNPNDVSLFFRQ</sequence>
<feature type="domain" description="PGG" evidence="3">
    <location>
        <begin position="638"/>
        <end position="749"/>
    </location>
</feature>
<dbReference type="GO" id="GO:0016020">
    <property type="term" value="C:membrane"/>
    <property type="evidence" value="ECO:0007669"/>
    <property type="project" value="TreeGrafter"/>
</dbReference>
<dbReference type="Proteomes" id="UP001157418">
    <property type="component" value="Unassembled WGS sequence"/>
</dbReference>
<feature type="repeat" description="ANK" evidence="1">
    <location>
        <begin position="239"/>
        <end position="271"/>
    </location>
</feature>
<organism evidence="4 5">
    <name type="scientific">Lactuca virosa</name>
    <dbReference type="NCBI Taxonomy" id="75947"/>
    <lineage>
        <taxon>Eukaryota</taxon>
        <taxon>Viridiplantae</taxon>
        <taxon>Streptophyta</taxon>
        <taxon>Embryophyta</taxon>
        <taxon>Tracheophyta</taxon>
        <taxon>Spermatophyta</taxon>
        <taxon>Magnoliopsida</taxon>
        <taxon>eudicotyledons</taxon>
        <taxon>Gunneridae</taxon>
        <taxon>Pentapetalae</taxon>
        <taxon>asterids</taxon>
        <taxon>campanulids</taxon>
        <taxon>Asterales</taxon>
        <taxon>Asteraceae</taxon>
        <taxon>Cichorioideae</taxon>
        <taxon>Cichorieae</taxon>
        <taxon>Lactucinae</taxon>
        <taxon>Lactuca</taxon>
    </lineage>
</organism>
<dbReference type="Pfam" id="PF12796">
    <property type="entry name" value="Ank_2"/>
    <property type="match status" value="1"/>
</dbReference>
<dbReference type="AlphaFoldDB" id="A0AAU9PHV2"/>
<dbReference type="PROSITE" id="PS50088">
    <property type="entry name" value="ANK_REPEAT"/>
    <property type="match status" value="1"/>
</dbReference>
<dbReference type="SUPFAM" id="SSF48403">
    <property type="entry name" value="Ankyrin repeat"/>
    <property type="match status" value="1"/>
</dbReference>
<evidence type="ECO:0000313" key="5">
    <source>
        <dbReference type="Proteomes" id="UP001157418"/>
    </source>
</evidence>
<dbReference type="InterPro" id="IPR036770">
    <property type="entry name" value="Ankyrin_rpt-contain_sf"/>
</dbReference>
<comment type="caution">
    <text evidence="4">The sequence shown here is derived from an EMBL/GenBank/DDBJ whole genome shotgun (WGS) entry which is preliminary data.</text>
</comment>
<keyword evidence="2" id="KW-1133">Transmembrane helix</keyword>
<name>A0AAU9PHV2_9ASTR</name>
<dbReference type="PROSITE" id="PS50297">
    <property type="entry name" value="ANK_REP_REGION"/>
    <property type="match status" value="1"/>
</dbReference>
<dbReference type="SMART" id="SM00248">
    <property type="entry name" value="ANK"/>
    <property type="match status" value="5"/>
</dbReference>
<gene>
    <name evidence="4" type="ORF">LVIROSA_LOCUS34801</name>
</gene>
<proteinExistence type="predicted"/>
<evidence type="ECO:0000256" key="2">
    <source>
        <dbReference type="SAM" id="Phobius"/>
    </source>
</evidence>
<dbReference type="Gene3D" id="1.25.40.20">
    <property type="entry name" value="Ankyrin repeat-containing domain"/>
    <property type="match status" value="1"/>
</dbReference>
<evidence type="ECO:0000313" key="4">
    <source>
        <dbReference type="EMBL" id="CAH1449312.1"/>
    </source>
</evidence>
<feature type="transmembrane region" description="Helical" evidence="2">
    <location>
        <begin position="646"/>
        <end position="664"/>
    </location>
</feature>
<protein>
    <recommendedName>
        <fullName evidence="3">PGG domain-containing protein</fullName>
    </recommendedName>
</protein>
<feature type="transmembrane region" description="Helical" evidence="2">
    <location>
        <begin position="725"/>
        <end position="750"/>
    </location>
</feature>
<keyword evidence="2" id="KW-0472">Membrane</keyword>
<dbReference type="InterPro" id="IPR026961">
    <property type="entry name" value="PGG_dom"/>
</dbReference>
<reference evidence="4 5" key="1">
    <citation type="submission" date="2022-01" db="EMBL/GenBank/DDBJ databases">
        <authorList>
            <person name="Xiong W."/>
            <person name="Schranz E."/>
        </authorList>
    </citation>
    <scope>NUCLEOTIDE SEQUENCE [LARGE SCALE GENOMIC DNA]</scope>
</reference>
<dbReference type="PROSITE" id="PS51257">
    <property type="entry name" value="PROKAR_LIPOPROTEIN"/>
    <property type="match status" value="1"/>
</dbReference>
<keyword evidence="2" id="KW-0812">Transmembrane</keyword>
<feature type="transmembrane region" description="Helical" evidence="2">
    <location>
        <begin position="421"/>
        <end position="444"/>
    </location>
</feature>
<keyword evidence="5" id="KW-1185">Reference proteome</keyword>
<dbReference type="EMBL" id="CAKMRJ010005634">
    <property type="protein sequence ID" value="CAH1449312.1"/>
    <property type="molecule type" value="Genomic_DNA"/>
</dbReference>
<feature type="transmembrane region" description="Helical" evidence="2">
    <location>
        <begin position="756"/>
        <end position="776"/>
    </location>
</feature>
<dbReference type="PANTHER" id="PTHR24177">
    <property type="entry name" value="CASKIN"/>
    <property type="match status" value="1"/>
</dbReference>